<evidence type="ECO:0000256" key="2">
    <source>
        <dbReference type="ARBA" id="ARBA00011974"/>
    </source>
</evidence>
<dbReference type="GO" id="GO:0009164">
    <property type="term" value="P:nucleoside catabolic process"/>
    <property type="evidence" value="ECO:0007669"/>
    <property type="project" value="InterPro"/>
</dbReference>
<dbReference type="PANTHER" id="PTHR46832">
    <property type="entry name" value="5'-METHYLTHIOADENOSINE/S-ADENOSYLHOMOCYSTEINE NUCLEOSIDASE"/>
    <property type="match status" value="1"/>
</dbReference>
<dbReference type="EC" id="3.2.2.9" evidence="2"/>
<evidence type="ECO:0000256" key="4">
    <source>
        <dbReference type="ARBA" id="ARBA00022801"/>
    </source>
</evidence>
<evidence type="ECO:0000256" key="5">
    <source>
        <dbReference type="ARBA" id="ARBA00023167"/>
    </source>
</evidence>
<evidence type="ECO:0000256" key="1">
    <source>
        <dbReference type="ARBA" id="ARBA00004945"/>
    </source>
</evidence>
<dbReference type="SUPFAM" id="SSF53167">
    <property type="entry name" value="Purine and uridine phosphorylases"/>
    <property type="match status" value="1"/>
</dbReference>
<accession>A0A2K0XPE5</accession>
<dbReference type="EMBL" id="NBAX01000001">
    <property type="protein sequence ID" value="PNP96384.1"/>
    <property type="molecule type" value="Genomic_DNA"/>
</dbReference>
<dbReference type="NCBIfam" id="TIGR01704">
    <property type="entry name" value="MTA_SAH-Nsdase"/>
    <property type="match status" value="1"/>
</dbReference>
<protein>
    <recommendedName>
        <fullName evidence="2">adenosylhomocysteine nucleosidase</fullName>
        <ecNumber evidence="2">3.2.2.9</ecNumber>
    </recommendedName>
</protein>
<dbReference type="InterPro" id="IPR010049">
    <property type="entry name" value="MTA_SAH_Nsdase"/>
</dbReference>
<dbReference type="InterPro" id="IPR000845">
    <property type="entry name" value="Nucleoside_phosphorylase_d"/>
</dbReference>
<feature type="domain" description="Nucleoside phosphorylase" evidence="6">
    <location>
        <begin position="3"/>
        <end position="232"/>
    </location>
</feature>
<organism evidence="7 8">
    <name type="scientific">Hoylesella timonensis</name>
    <dbReference type="NCBI Taxonomy" id="386414"/>
    <lineage>
        <taxon>Bacteria</taxon>
        <taxon>Pseudomonadati</taxon>
        <taxon>Bacteroidota</taxon>
        <taxon>Bacteroidia</taxon>
        <taxon>Bacteroidales</taxon>
        <taxon>Prevotellaceae</taxon>
        <taxon>Hoylesella</taxon>
    </lineage>
</organism>
<dbReference type="GO" id="GO:0008930">
    <property type="term" value="F:methylthioadenosine nucleosidase activity"/>
    <property type="evidence" value="ECO:0007669"/>
    <property type="project" value="InterPro"/>
</dbReference>
<evidence type="ECO:0000259" key="6">
    <source>
        <dbReference type="Pfam" id="PF01048"/>
    </source>
</evidence>
<gene>
    <name evidence="7" type="ORF">BFS16_00420</name>
</gene>
<dbReference type="InterPro" id="IPR035994">
    <property type="entry name" value="Nucleoside_phosphorylase_sf"/>
</dbReference>
<evidence type="ECO:0000256" key="3">
    <source>
        <dbReference type="ARBA" id="ARBA00022605"/>
    </source>
</evidence>
<dbReference type="Pfam" id="PF01048">
    <property type="entry name" value="PNP_UDP_1"/>
    <property type="match status" value="1"/>
</dbReference>
<dbReference type="AlphaFoldDB" id="A0A2K0XPE5"/>
<keyword evidence="4" id="KW-0378">Hydrolase</keyword>
<dbReference type="CDD" id="cd09008">
    <property type="entry name" value="MTAN"/>
    <property type="match status" value="1"/>
</dbReference>
<dbReference type="PANTHER" id="PTHR46832:SF1">
    <property type="entry name" value="5'-METHYLTHIOADENOSINE_S-ADENOSYLHOMOCYSTEINE NUCLEOSIDASE"/>
    <property type="match status" value="1"/>
</dbReference>
<dbReference type="UniPathway" id="UPA00904">
    <property type="reaction ID" value="UER00871"/>
</dbReference>
<dbReference type="RefSeq" id="WP_103002338.1">
    <property type="nucleotide sequence ID" value="NZ_NBAX01000001.1"/>
</dbReference>
<name>A0A2K0XPE5_9BACT</name>
<dbReference type="GO" id="GO:0008782">
    <property type="term" value="F:adenosylhomocysteine nucleosidase activity"/>
    <property type="evidence" value="ECO:0007669"/>
    <property type="project" value="UniProtKB-EC"/>
</dbReference>
<dbReference type="GO" id="GO:0019284">
    <property type="term" value="P:L-methionine salvage from S-adenosylmethionine"/>
    <property type="evidence" value="ECO:0007669"/>
    <property type="project" value="TreeGrafter"/>
</dbReference>
<dbReference type="GO" id="GO:0019509">
    <property type="term" value="P:L-methionine salvage from methylthioadenosine"/>
    <property type="evidence" value="ECO:0007669"/>
    <property type="project" value="UniProtKB-UniPathway"/>
</dbReference>
<sequence length="239" mass="26277">MGKVGIIVAMDAEYELVQGVFENISVDSATGFCIGHIGNTPAVLCKAGIGKVNAALATYKLITQEHPDYIINTGVAGSLDERVEPMNVVIGTKVKYHDVWCGKPNERGQIQGEPEWFLCMDVKSIAKGICRVQRKHSDKKSYFNVFFAPIVSGDWFMETGANRLRALHACGRAKAVDMESGAIAQVCNKFGVPFVPIRVISDLVGATGHKAKYEDFWKNMAERSFDLCMQLIKDINGKD</sequence>
<evidence type="ECO:0000313" key="8">
    <source>
        <dbReference type="Proteomes" id="UP000236634"/>
    </source>
</evidence>
<comment type="caution">
    <text evidence="7">The sequence shown here is derived from an EMBL/GenBank/DDBJ whole genome shotgun (WGS) entry which is preliminary data.</text>
</comment>
<dbReference type="Gene3D" id="3.40.50.1580">
    <property type="entry name" value="Nucleoside phosphorylase domain"/>
    <property type="match status" value="1"/>
</dbReference>
<dbReference type="GO" id="GO:0005829">
    <property type="term" value="C:cytosol"/>
    <property type="evidence" value="ECO:0007669"/>
    <property type="project" value="TreeGrafter"/>
</dbReference>
<keyword evidence="5" id="KW-0486">Methionine biosynthesis</keyword>
<keyword evidence="3" id="KW-0028">Amino-acid biosynthesis</keyword>
<evidence type="ECO:0000313" key="7">
    <source>
        <dbReference type="EMBL" id="PNP96384.1"/>
    </source>
</evidence>
<dbReference type="Proteomes" id="UP000236634">
    <property type="component" value="Unassembled WGS sequence"/>
</dbReference>
<comment type="pathway">
    <text evidence="1">Amino-acid biosynthesis; L-methionine biosynthesis via salvage pathway; S-methyl-5-thio-alpha-D-ribose 1-phosphate from S-methyl-5'-thioadenosine (hydrolase route): step 1/2.</text>
</comment>
<reference evidence="7 8" key="1">
    <citation type="submission" date="2017-03" db="EMBL/GenBank/DDBJ databases">
        <authorList>
            <person name="Afonso C.L."/>
            <person name="Miller P.J."/>
            <person name="Scott M.A."/>
            <person name="Spackman E."/>
            <person name="Goraichik I."/>
            <person name="Dimitrov K.M."/>
            <person name="Suarez D.L."/>
            <person name="Swayne D.E."/>
        </authorList>
    </citation>
    <scope>NUCLEOTIDE SEQUENCE [LARGE SCALE GENOMIC DNA]</scope>
    <source>
        <strain evidence="7 8">DNF00076</strain>
    </source>
</reference>
<proteinExistence type="predicted"/>